<sequence>MKGKGKAPEEKEKDGDIKDCPLQFPSLCTVDHVIECPKYCQVLARDDAGFVSVEELDQIQADLEVLLVSVGKRLKQLGSENSILAGWPDKKDSKKSATKGSESQSTTPTKRKGTPTDEREKEKQSSKKFRDLSGRGVHPSTPVSGPRNKGKNSQQSKVQSEDATNGDSNVTDTPKLPKNDAVNRFWVSVEPYCAPITSDDLRVIEEMLKSYDEETEYLKIPALGVHYTQRWAEEDLMEEQNDGTKLSDRKKKKSPSNNEMNVTTYAQTGVLLKKAELCKTDYFMDDSPFGPLTQRLVSALIEDNLMTPIDDSMADTAECADEAPAMSPRMLAKQLNIGNPATLERRIRKELEEQGILEKEEEEEDDPNDEVLAELRKKQQELRAISQQNVNILKSLYRQGQEDMARQELKTKLLAADSEVMEAYRKIQIARQKKKSPTKKEKETIAKVLKDREAIIRALEL</sequence>
<evidence type="ECO:0000256" key="6">
    <source>
        <dbReference type="SAM" id="MobiDB-lite"/>
    </source>
</evidence>
<feature type="compositionally biased region" description="Polar residues" evidence="6">
    <location>
        <begin position="98"/>
        <end position="108"/>
    </location>
</feature>
<keyword evidence="4" id="KW-0804">Transcription</keyword>
<dbReference type="AlphaFoldDB" id="A0A8S3ZA25"/>
<feature type="compositionally biased region" description="Basic and acidic residues" evidence="6">
    <location>
        <begin position="1"/>
        <end position="19"/>
    </location>
</feature>
<gene>
    <name evidence="7" type="ORF">CUNI_LOCUS9484</name>
</gene>
<proteinExistence type="inferred from homology"/>
<dbReference type="InterPro" id="IPR019340">
    <property type="entry name" value="Histone_AcTrfase_su3"/>
</dbReference>
<dbReference type="GO" id="GO:0006357">
    <property type="term" value="P:regulation of transcription by RNA polymerase II"/>
    <property type="evidence" value="ECO:0007669"/>
    <property type="project" value="TreeGrafter"/>
</dbReference>
<feature type="region of interest" description="Disordered" evidence="6">
    <location>
        <begin position="1"/>
        <end position="21"/>
    </location>
</feature>
<dbReference type="EMBL" id="CAJHNH020001657">
    <property type="protein sequence ID" value="CAG5123926.1"/>
    <property type="molecule type" value="Genomic_DNA"/>
</dbReference>
<dbReference type="GO" id="GO:0003713">
    <property type="term" value="F:transcription coactivator activity"/>
    <property type="evidence" value="ECO:0007669"/>
    <property type="project" value="TreeGrafter"/>
</dbReference>
<evidence type="ECO:0008006" key="9">
    <source>
        <dbReference type="Google" id="ProtNLM"/>
    </source>
</evidence>
<evidence type="ECO:0000256" key="4">
    <source>
        <dbReference type="ARBA" id="ARBA00023163"/>
    </source>
</evidence>
<keyword evidence="8" id="KW-1185">Reference proteome</keyword>
<feature type="region of interest" description="Disordered" evidence="6">
    <location>
        <begin position="238"/>
        <end position="259"/>
    </location>
</feature>
<evidence type="ECO:0000256" key="2">
    <source>
        <dbReference type="ARBA" id="ARBA00005330"/>
    </source>
</evidence>
<comment type="caution">
    <text evidence="7">The sequence shown here is derived from an EMBL/GenBank/DDBJ whole genome shotgun (WGS) entry which is preliminary data.</text>
</comment>
<dbReference type="Proteomes" id="UP000678393">
    <property type="component" value="Unassembled WGS sequence"/>
</dbReference>
<evidence type="ECO:0000313" key="7">
    <source>
        <dbReference type="EMBL" id="CAG5123926.1"/>
    </source>
</evidence>
<reference evidence="7" key="1">
    <citation type="submission" date="2021-04" db="EMBL/GenBank/DDBJ databases">
        <authorList>
            <consortium name="Molecular Ecology Group"/>
        </authorList>
    </citation>
    <scope>NUCLEOTIDE SEQUENCE</scope>
</reference>
<feature type="compositionally biased region" description="Basic and acidic residues" evidence="6">
    <location>
        <begin position="114"/>
        <end position="133"/>
    </location>
</feature>
<dbReference type="OrthoDB" id="1232at2759"/>
<dbReference type="GO" id="GO:0005634">
    <property type="term" value="C:nucleus"/>
    <property type="evidence" value="ECO:0007669"/>
    <property type="project" value="UniProtKB-SubCell"/>
</dbReference>
<feature type="region of interest" description="Disordered" evidence="6">
    <location>
        <begin position="84"/>
        <end position="178"/>
    </location>
</feature>
<evidence type="ECO:0000256" key="3">
    <source>
        <dbReference type="ARBA" id="ARBA00023015"/>
    </source>
</evidence>
<evidence type="ECO:0000256" key="5">
    <source>
        <dbReference type="ARBA" id="ARBA00023242"/>
    </source>
</evidence>
<dbReference type="GO" id="GO:0000124">
    <property type="term" value="C:SAGA complex"/>
    <property type="evidence" value="ECO:0007669"/>
    <property type="project" value="TreeGrafter"/>
</dbReference>
<dbReference type="PANTHER" id="PTHR13556">
    <property type="entry name" value="TRANSCRIPTIONAL ADAPTER 3-RELATED"/>
    <property type="match status" value="1"/>
</dbReference>
<protein>
    <recommendedName>
        <fullName evidence="9">Transcriptional adapter 3-like</fullName>
    </recommendedName>
</protein>
<comment type="similarity">
    <text evidence="2">Belongs to the NGG1 family.</text>
</comment>
<organism evidence="7 8">
    <name type="scientific">Candidula unifasciata</name>
    <dbReference type="NCBI Taxonomy" id="100452"/>
    <lineage>
        <taxon>Eukaryota</taxon>
        <taxon>Metazoa</taxon>
        <taxon>Spiralia</taxon>
        <taxon>Lophotrochozoa</taxon>
        <taxon>Mollusca</taxon>
        <taxon>Gastropoda</taxon>
        <taxon>Heterobranchia</taxon>
        <taxon>Euthyneura</taxon>
        <taxon>Panpulmonata</taxon>
        <taxon>Eupulmonata</taxon>
        <taxon>Stylommatophora</taxon>
        <taxon>Helicina</taxon>
        <taxon>Helicoidea</taxon>
        <taxon>Geomitridae</taxon>
        <taxon>Candidula</taxon>
    </lineage>
</organism>
<evidence type="ECO:0000256" key="1">
    <source>
        <dbReference type="ARBA" id="ARBA00004123"/>
    </source>
</evidence>
<comment type="subcellular location">
    <subcellularLocation>
        <location evidence="1">Nucleus</location>
    </subcellularLocation>
</comment>
<keyword evidence="3" id="KW-0805">Transcription regulation</keyword>
<accession>A0A8S3ZA25</accession>
<evidence type="ECO:0000313" key="8">
    <source>
        <dbReference type="Proteomes" id="UP000678393"/>
    </source>
</evidence>
<keyword evidence="5" id="KW-0539">Nucleus</keyword>
<feature type="compositionally biased region" description="Polar residues" evidence="6">
    <location>
        <begin position="151"/>
        <end position="172"/>
    </location>
</feature>
<dbReference type="Pfam" id="PF10198">
    <property type="entry name" value="Ada3"/>
    <property type="match status" value="1"/>
</dbReference>
<dbReference type="PANTHER" id="PTHR13556:SF2">
    <property type="entry name" value="TRANSCRIPTIONAL ADAPTER 3"/>
    <property type="match status" value="1"/>
</dbReference>
<name>A0A8S3ZA25_9EUPU</name>